<gene>
    <name evidence="2" type="ORF">Tco_0939526</name>
</gene>
<accession>A0ABQ5DN12</accession>
<reference evidence="2" key="1">
    <citation type="journal article" date="2022" name="Int. J. Mol. Sci.">
        <title>Draft Genome of Tanacetum Coccineum: Genomic Comparison of Closely Related Tanacetum-Family Plants.</title>
        <authorList>
            <person name="Yamashiro T."/>
            <person name="Shiraishi A."/>
            <person name="Nakayama K."/>
            <person name="Satake H."/>
        </authorList>
    </citation>
    <scope>NUCLEOTIDE SEQUENCE</scope>
</reference>
<evidence type="ECO:0000313" key="2">
    <source>
        <dbReference type="EMBL" id="GJT39661.1"/>
    </source>
</evidence>
<feature type="region of interest" description="Disordered" evidence="1">
    <location>
        <begin position="38"/>
        <end position="58"/>
    </location>
</feature>
<comment type="caution">
    <text evidence="2">The sequence shown here is derived from an EMBL/GenBank/DDBJ whole genome shotgun (WGS) entry which is preliminary data.</text>
</comment>
<evidence type="ECO:0000256" key="1">
    <source>
        <dbReference type="SAM" id="MobiDB-lite"/>
    </source>
</evidence>
<name>A0ABQ5DN12_9ASTR</name>
<proteinExistence type="predicted"/>
<dbReference type="EMBL" id="BQNB010015405">
    <property type="protein sequence ID" value="GJT39661.1"/>
    <property type="molecule type" value="Genomic_DNA"/>
</dbReference>
<dbReference type="Proteomes" id="UP001151760">
    <property type="component" value="Unassembled WGS sequence"/>
</dbReference>
<feature type="region of interest" description="Disordered" evidence="1">
    <location>
        <begin position="1"/>
        <end position="26"/>
    </location>
</feature>
<organism evidence="2 3">
    <name type="scientific">Tanacetum coccineum</name>
    <dbReference type="NCBI Taxonomy" id="301880"/>
    <lineage>
        <taxon>Eukaryota</taxon>
        <taxon>Viridiplantae</taxon>
        <taxon>Streptophyta</taxon>
        <taxon>Embryophyta</taxon>
        <taxon>Tracheophyta</taxon>
        <taxon>Spermatophyta</taxon>
        <taxon>Magnoliopsida</taxon>
        <taxon>eudicotyledons</taxon>
        <taxon>Gunneridae</taxon>
        <taxon>Pentapetalae</taxon>
        <taxon>asterids</taxon>
        <taxon>campanulids</taxon>
        <taxon>Asterales</taxon>
        <taxon>Asteraceae</taxon>
        <taxon>Asteroideae</taxon>
        <taxon>Anthemideae</taxon>
        <taxon>Anthemidinae</taxon>
        <taxon>Tanacetum</taxon>
    </lineage>
</organism>
<keyword evidence="3" id="KW-1185">Reference proteome</keyword>
<feature type="region of interest" description="Disordered" evidence="1">
    <location>
        <begin position="144"/>
        <end position="175"/>
    </location>
</feature>
<reference evidence="2" key="2">
    <citation type="submission" date="2022-01" db="EMBL/GenBank/DDBJ databases">
        <authorList>
            <person name="Yamashiro T."/>
            <person name="Shiraishi A."/>
            <person name="Satake H."/>
            <person name="Nakayama K."/>
        </authorList>
    </citation>
    <scope>NUCLEOTIDE SEQUENCE</scope>
</reference>
<protein>
    <submittedName>
        <fullName evidence="2">Uncharacterized protein</fullName>
    </submittedName>
</protein>
<sequence length="175" mass="19119">MTTMTLVNSRRESSIGLAPQQMTSVPNSTELELTALQSGRSRSALVKDPEPPSVPPTKKQVDDLFQCLMMMRFVPYSGCSDNSGQCSCLPGNENAYGFTFHIVIQKALMQLLESLSTSSSTLPDTSDSDVETLFDHVDSNVFDTYNAPETDSEASHSNSVNIDVTPNNQLPHVQK</sequence>
<evidence type="ECO:0000313" key="3">
    <source>
        <dbReference type="Proteomes" id="UP001151760"/>
    </source>
</evidence>